<evidence type="ECO:0000313" key="1">
    <source>
        <dbReference type="EMBL" id="QKG19431.1"/>
    </source>
</evidence>
<gene>
    <name evidence="1" type="ORF">ACTIVE_1067</name>
</gene>
<accession>A0A7D3VUS2</accession>
<dbReference type="EMBL" id="CP053892">
    <property type="protein sequence ID" value="QKG19431.1"/>
    <property type="molecule type" value="Genomic_DNA"/>
</dbReference>
<name>A0A7D3VUS2_ACTVE</name>
<proteinExistence type="predicted"/>
<dbReference type="AlphaFoldDB" id="A0A7D3VUS2"/>
<evidence type="ECO:0000313" key="2">
    <source>
        <dbReference type="Proteomes" id="UP000501240"/>
    </source>
</evidence>
<protein>
    <submittedName>
        <fullName evidence="1">Uncharacterized protein</fullName>
    </submittedName>
</protein>
<keyword evidence="2" id="KW-1185">Reference proteome</keyword>
<organism evidence="1 2">
    <name type="scientific">Actinomadura verrucosospora</name>
    <dbReference type="NCBI Taxonomy" id="46165"/>
    <lineage>
        <taxon>Bacteria</taxon>
        <taxon>Bacillati</taxon>
        <taxon>Actinomycetota</taxon>
        <taxon>Actinomycetes</taxon>
        <taxon>Streptosporangiales</taxon>
        <taxon>Thermomonosporaceae</taxon>
        <taxon>Actinomadura</taxon>
    </lineage>
</organism>
<reference evidence="1 2" key="1">
    <citation type="submission" date="2020-05" db="EMBL/GenBank/DDBJ databases">
        <title>Actinomadura verrucosospora NRRL-B18236 (PFL_A860) Genome sequencing and assembly.</title>
        <authorList>
            <person name="Samborskyy M."/>
        </authorList>
    </citation>
    <scope>NUCLEOTIDE SEQUENCE [LARGE SCALE GENOMIC DNA]</scope>
    <source>
        <strain evidence="1 2">NRRL:B18236</strain>
    </source>
</reference>
<sequence>MRMELVMLMLPGVLVALIVFASVKRPDEPGD</sequence>
<dbReference type="Proteomes" id="UP000501240">
    <property type="component" value="Chromosome"/>
</dbReference>